<dbReference type="InterPro" id="IPR011604">
    <property type="entry name" value="PDDEXK-like_dom_sf"/>
</dbReference>
<dbReference type="Pfam" id="PF09588">
    <property type="entry name" value="YqaJ"/>
    <property type="match status" value="1"/>
</dbReference>
<dbReference type="GO" id="GO:0016787">
    <property type="term" value="F:hydrolase activity"/>
    <property type="evidence" value="ECO:0007669"/>
    <property type="project" value="UniProtKB-KW"/>
</dbReference>
<dbReference type="SUPFAM" id="SSF52980">
    <property type="entry name" value="Restriction endonuclease-like"/>
    <property type="match status" value="1"/>
</dbReference>
<feature type="domain" description="YqaJ viral recombinase" evidence="3">
    <location>
        <begin position="23"/>
        <end position="164"/>
    </location>
</feature>
<keyword evidence="5" id="KW-1185">Reference proteome</keyword>
<dbReference type="RefSeq" id="WP_212819495.1">
    <property type="nucleotide sequence ID" value="NZ_AP023415.1"/>
</dbReference>
<dbReference type="AlphaFoldDB" id="A0A810PY25"/>
<dbReference type="KEGG" id="vfa:MM35RIKEN_07780"/>
<accession>A0A810PY25</accession>
<protein>
    <recommendedName>
        <fullName evidence="3">YqaJ viral recombinase domain-containing protein</fullName>
    </recommendedName>
</protein>
<evidence type="ECO:0000256" key="1">
    <source>
        <dbReference type="ARBA" id="ARBA00022801"/>
    </source>
</evidence>
<proteinExistence type="predicted"/>
<evidence type="ECO:0000256" key="2">
    <source>
        <dbReference type="SAM" id="Coils"/>
    </source>
</evidence>
<dbReference type="InterPro" id="IPR017482">
    <property type="entry name" value="Lambda-type_endonuclease"/>
</dbReference>
<keyword evidence="2" id="KW-0175">Coiled coil</keyword>
<dbReference type="Gene3D" id="3.90.320.10">
    <property type="match status" value="1"/>
</dbReference>
<feature type="coiled-coil region" evidence="2">
    <location>
        <begin position="247"/>
        <end position="288"/>
    </location>
</feature>
<dbReference type="InterPro" id="IPR011335">
    <property type="entry name" value="Restrct_endonuc-II-like"/>
</dbReference>
<name>A0A810PY25_9FIRM</name>
<dbReference type="EMBL" id="AP023415">
    <property type="protein sequence ID" value="BCK78586.1"/>
    <property type="molecule type" value="Genomic_DNA"/>
</dbReference>
<evidence type="ECO:0000259" key="3">
    <source>
        <dbReference type="Pfam" id="PF09588"/>
    </source>
</evidence>
<keyword evidence="1" id="KW-0378">Hydrolase</keyword>
<dbReference type="Proteomes" id="UP000681343">
    <property type="component" value="Chromosome"/>
</dbReference>
<sequence>MPNTTSTYEPLVLVDTADLPEEEWLEYRRRGIGGSDAAAILGVSPFATARDLYYDKLKVVSYEDGESNWVQKKVGHLLEDLVAEIFHVKTGFEIYQVKKMFYHPVYTYMLADIDYFIRLPNGKTAILEIKTTNYNAKDHWWCDGQEIVPVNYEIQGRHYMCVMNMDEVYFCCLYGNNENEVIIRHIERDPDYEAEMIALEGNFWNYHVLTQTPPPYTEDGELTLESVRRHFGPADENAPEIELSVPLASSLVRYTELQAEKSELNREVKRVENEMKRLQGRIVAEMGRSCTATANSGGVSYSISYKPTRKPDIGKENLIRLKAQHPDIYEDYVTVSESRRFYVKRKFDEAA</sequence>
<dbReference type="NCBIfam" id="TIGR03033">
    <property type="entry name" value="phage_rel_nuc"/>
    <property type="match status" value="1"/>
</dbReference>
<evidence type="ECO:0000313" key="4">
    <source>
        <dbReference type="EMBL" id="BCK78586.1"/>
    </source>
</evidence>
<reference evidence="4" key="1">
    <citation type="submission" date="2020-09" db="EMBL/GenBank/DDBJ databases">
        <title>New species isolated from human feces.</title>
        <authorList>
            <person name="Kitahara M."/>
            <person name="Shigeno Y."/>
            <person name="Shime M."/>
            <person name="Matsumoto Y."/>
            <person name="Nakamura S."/>
            <person name="Motooka D."/>
            <person name="Fukuoka S."/>
            <person name="Nishikawa H."/>
            <person name="Benno Y."/>
        </authorList>
    </citation>
    <scope>NUCLEOTIDE SEQUENCE</scope>
    <source>
        <strain evidence="4">MM35</strain>
    </source>
</reference>
<evidence type="ECO:0000313" key="5">
    <source>
        <dbReference type="Proteomes" id="UP000681343"/>
    </source>
</evidence>
<organism evidence="4 5">
    <name type="scientific">Vescimonas fastidiosa</name>
    <dbReference type="NCBI Taxonomy" id="2714353"/>
    <lineage>
        <taxon>Bacteria</taxon>
        <taxon>Bacillati</taxon>
        <taxon>Bacillota</taxon>
        <taxon>Clostridia</taxon>
        <taxon>Eubacteriales</taxon>
        <taxon>Oscillospiraceae</taxon>
        <taxon>Vescimonas</taxon>
    </lineage>
</organism>
<gene>
    <name evidence="4" type="primary">yqaJ</name>
    <name evidence="4" type="ORF">MM35RIKEN_07780</name>
</gene>
<dbReference type="InterPro" id="IPR019080">
    <property type="entry name" value="YqaJ_viral_recombinase"/>
</dbReference>